<protein>
    <submittedName>
        <fullName evidence="1">Uncharacterized protein</fullName>
    </submittedName>
</protein>
<organism evidence="1 5">
    <name type="scientific">Streptococcus mitis</name>
    <dbReference type="NCBI Taxonomy" id="28037"/>
    <lineage>
        <taxon>Bacteria</taxon>
        <taxon>Bacillati</taxon>
        <taxon>Bacillota</taxon>
        <taxon>Bacilli</taxon>
        <taxon>Lactobacillales</taxon>
        <taxon>Streptococcaceae</taxon>
        <taxon>Streptococcus</taxon>
        <taxon>Streptococcus mitis group</taxon>
    </lineage>
</organism>
<evidence type="ECO:0000313" key="8">
    <source>
        <dbReference type="Proteomes" id="UP000501099"/>
    </source>
</evidence>
<accession>A0A0F2DBU4</accession>
<gene>
    <name evidence="2" type="ORF">B7700_07005</name>
    <name evidence="4" type="ORF">D8853_07870</name>
    <name evidence="3" type="ORF">M594_05575</name>
    <name evidence="1" type="ORF">TZ90_00759</name>
</gene>
<evidence type="ECO:0000313" key="2">
    <source>
        <dbReference type="EMBL" id="ORO92862.1"/>
    </source>
</evidence>
<dbReference type="EMBL" id="RJNT01000008">
    <property type="protein sequence ID" value="RSI85280.1"/>
    <property type="molecule type" value="Genomic_DNA"/>
</dbReference>
<dbReference type="InterPro" id="IPR046004">
    <property type="entry name" value="DUF5960"/>
</dbReference>
<sequence length="96" mass="11712">MNRKELYDDKLQLDYFSDSYLQFESDFYKYSALDIPLTFITDDILRTMAMSQKHYFKLNKSKSLDGRDHYFVFSIKMNKDSSGIRQYEYQRHCFNL</sequence>
<reference evidence="1 5" key="1">
    <citation type="submission" date="2015-02" db="EMBL/GenBank/DDBJ databases">
        <title>Evolution of amylase-binding proteins of oral streptococcal species.</title>
        <authorList>
            <person name="Haase E.M."/>
        </authorList>
    </citation>
    <scope>NUCLEOTIDE SEQUENCE [LARGE SCALE GENOMIC DNA]</scope>
    <source>
        <strain evidence="1 5">OT25</strain>
    </source>
</reference>
<dbReference type="EMBL" id="CP047883">
    <property type="protein sequence ID" value="QKL33177.1"/>
    <property type="molecule type" value="Genomic_DNA"/>
</dbReference>
<name>A0A0F2DBU4_STRMT</name>
<dbReference type="Proteomes" id="UP000267691">
    <property type="component" value="Unassembled WGS sequence"/>
</dbReference>
<dbReference type="Pfam" id="PF19385">
    <property type="entry name" value="DUF5960"/>
    <property type="match status" value="1"/>
</dbReference>
<dbReference type="EMBL" id="NCVF01000024">
    <property type="protein sequence ID" value="ORO92862.1"/>
    <property type="molecule type" value="Genomic_DNA"/>
</dbReference>
<dbReference type="Proteomes" id="UP000501099">
    <property type="component" value="Chromosome"/>
</dbReference>
<evidence type="ECO:0000313" key="7">
    <source>
        <dbReference type="Proteomes" id="UP000267691"/>
    </source>
</evidence>
<reference evidence="2 6" key="2">
    <citation type="journal article" date="2016" name="Eur. J. Clin. Microbiol. Infect. Dis.">
        <title>Whole genome sequencing as a tool for phylogenetic analysis of clinical strains of Mitis group streptococci.</title>
        <authorList>
            <person name="Rasmussen L.H."/>
            <person name="Dargis R."/>
            <person name="Hojholt K."/>
            <person name="Christensen J.J."/>
            <person name="Skovgaard O."/>
            <person name="Justesen U.S."/>
            <person name="Rosenvinge F.S."/>
            <person name="Moser C."/>
            <person name="Lukjancenko O."/>
            <person name="Rasmussen S."/>
            <person name="Nielsen X.C."/>
        </authorList>
    </citation>
    <scope>NUCLEOTIDE SEQUENCE [LARGE SCALE GENOMIC DNA]</scope>
    <source>
        <strain evidence="2 6">RH_50275_09</strain>
    </source>
</reference>
<dbReference type="Proteomes" id="UP000033538">
    <property type="component" value="Unassembled WGS sequence"/>
</dbReference>
<evidence type="ECO:0000313" key="6">
    <source>
        <dbReference type="Proteomes" id="UP000193929"/>
    </source>
</evidence>
<proteinExistence type="predicted"/>
<evidence type="ECO:0000313" key="5">
    <source>
        <dbReference type="Proteomes" id="UP000033538"/>
    </source>
</evidence>
<dbReference type="PATRIC" id="fig|28037.212.peg.724"/>
<evidence type="ECO:0000313" key="4">
    <source>
        <dbReference type="EMBL" id="RSI85280.1"/>
    </source>
</evidence>
<reference evidence="2" key="3">
    <citation type="submission" date="2017-04" db="EMBL/GenBank/DDBJ databases">
        <authorList>
            <person name="Afonso C.L."/>
            <person name="Miller P.J."/>
            <person name="Scott M.A."/>
            <person name="Spackman E."/>
            <person name="Goraichik I."/>
            <person name="Dimitrov K.M."/>
            <person name="Suarez D.L."/>
            <person name="Swayne D.E."/>
        </authorList>
    </citation>
    <scope>NUCLEOTIDE SEQUENCE</scope>
    <source>
        <strain evidence="2">RH_50275_09</strain>
    </source>
</reference>
<evidence type="ECO:0000313" key="1">
    <source>
        <dbReference type="EMBL" id="KJQ68393.1"/>
    </source>
</evidence>
<dbReference type="AlphaFoldDB" id="A0A0F2DBU4"/>
<dbReference type="Proteomes" id="UP000193929">
    <property type="component" value="Unassembled WGS sequence"/>
</dbReference>
<reference evidence="4 7" key="4">
    <citation type="submission" date="2018-11" db="EMBL/GenBank/DDBJ databases">
        <title>Species Designations Belie Phenotypic and Genotypic Heterogeneity in Oral Streptococci.</title>
        <authorList>
            <person name="Velsko I."/>
        </authorList>
    </citation>
    <scope>NUCLEOTIDE SEQUENCE [LARGE SCALE GENOMIC DNA]</scope>
    <source>
        <strain evidence="4 7">KLC12</strain>
    </source>
</reference>
<reference evidence="3 8" key="5">
    <citation type="submission" date="2020-01" db="EMBL/GenBank/DDBJ databases">
        <title>Complete genome sequence of the tetracycline resistane Streptococcus mitis isolate S022-V3-A4.</title>
        <authorList>
            <person name="Pinzauti D."/>
            <person name="Iannelli F."/>
            <person name="Pozzi G."/>
            <person name="Santoro F."/>
        </authorList>
    </citation>
    <scope>NUCLEOTIDE SEQUENCE [LARGE SCALE GENOMIC DNA]</scope>
    <source>
        <strain evidence="3 8">S022-V3-A4</strain>
    </source>
</reference>
<dbReference type="EMBL" id="JYGP01000002">
    <property type="protein sequence ID" value="KJQ68393.1"/>
    <property type="molecule type" value="Genomic_DNA"/>
</dbReference>
<evidence type="ECO:0000313" key="3">
    <source>
        <dbReference type="EMBL" id="QKL33177.1"/>
    </source>
</evidence>
<dbReference type="RefSeq" id="WP_001080184.1">
    <property type="nucleotide sequence ID" value="NZ_CP047883.1"/>
</dbReference>